<sequence>MKTPQAALFALFLVFAGNSYADDLFSWLQSHRNTTAKTEKSRPKVQAGQRYSGQVTAVSDGDTLRLTDSHGHKHKIRLAYIDAPELQQAHGHAARKALEAAVLGQTVEVRVFDTDRYHREVAQIWSNQHDINLLQILHGHAWHYMSIAKRKQNKTDYAAYAYAEAYARNGKLGLWQNRSAQAPWAFRQAQREQQNGFSWW</sequence>
<dbReference type="Gene3D" id="2.40.50.90">
    <property type="match status" value="1"/>
</dbReference>
<dbReference type="GO" id="GO:0004518">
    <property type="term" value="F:nuclease activity"/>
    <property type="evidence" value="ECO:0007669"/>
    <property type="project" value="InterPro"/>
</dbReference>
<dbReference type="OrthoDB" id="9805504at2"/>
<evidence type="ECO:0000313" key="3">
    <source>
        <dbReference type="EMBL" id="SUA35819.1"/>
    </source>
</evidence>
<dbReference type="PROSITE" id="PS50830">
    <property type="entry name" value="TNASE_3"/>
    <property type="match status" value="1"/>
</dbReference>
<reference evidence="3 4" key="1">
    <citation type="submission" date="2018-06" db="EMBL/GenBank/DDBJ databases">
        <authorList>
            <consortium name="Pathogen Informatics"/>
            <person name="Doyle S."/>
        </authorList>
    </citation>
    <scope>NUCLEOTIDE SEQUENCE [LARGE SCALE GENOMIC DNA]</scope>
    <source>
        <strain evidence="3 4">NCTC12229</strain>
    </source>
</reference>
<keyword evidence="1" id="KW-0732">Signal</keyword>
<evidence type="ECO:0000313" key="4">
    <source>
        <dbReference type="Proteomes" id="UP000254055"/>
    </source>
</evidence>
<feature type="chain" id="PRO_5016715325" evidence="1">
    <location>
        <begin position="22"/>
        <end position="200"/>
    </location>
</feature>
<dbReference type="EMBL" id="UGRS01000001">
    <property type="protein sequence ID" value="SUA35819.1"/>
    <property type="molecule type" value="Genomic_DNA"/>
</dbReference>
<accession>A0A378WES3</accession>
<evidence type="ECO:0000259" key="2">
    <source>
        <dbReference type="PROSITE" id="PS50830"/>
    </source>
</evidence>
<name>A0A378WES3_9NEIS</name>
<dbReference type="AlphaFoldDB" id="A0A378WES3"/>
<dbReference type="PANTHER" id="PTHR12302">
    <property type="entry name" value="EBNA2 BINDING PROTEIN P100"/>
    <property type="match status" value="1"/>
</dbReference>
<evidence type="ECO:0000256" key="1">
    <source>
        <dbReference type="SAM" id="SignalP"/>
    </source>
</evidence>
<dbReference type="InterPro" id="IPR016071">
    <property type="entry name" value="Staphylococal_nuclease_OB-fold"/>
</dbReference>
<dbReference type="GO" id="GO:0003676">
    <property type="term" value="F:nucleic acid binding"/>
    <property type="evidence" value="ECO:0007669"/>
    <property type="project" value="InterPro"/>
</dbReference>
<gene>
    <name evidence="3" type="ORF">NCTC12229_00226</name>
</gene>
<dbReference type="PROSITE" id="PS01123">
    <property type="entry name" value="TNASE_1"/>
    <property type="match status" value="1"/>
</dbReference>
<organism evidence="3 4">
    <name type="scientific">Neisseria zoodegmatis</name>
    <dbReference type="NCBI Taxonomy" id="326523"/>
    <lineage>
        <taxon>Bacteria</taxon>
        <taxon>Pseudomonadati</taxon>
        <taxon>Pseudomonadota</taxon>
        <taxon>Betaproteobacteria</taxon>
        <taxon>Neisseriales</taxon>
        <taxon>Neisseriaceae</taxon>
        <taxon>Neisseria</taxon>
    </lineage>
</organism>
<dbReference type="InterPro" id="IPR035437">
    <property type="entry name" value="SNase_OB-fold_sf"/>
</dbReference>
<dbReference type="SUPFAM" id="SSF50199">
    <property type="entry name" value="Staphylococcal nuclease"/>
    <property type="match status" value="1"/>
</dbReference>
<feature type="signal peptide" evidence="1">
    <location>
        <begin position="1"/>
        <end position="21"/>
    </location>
</feature>
<dbReference type="Proteomes" id="UP000254055">
    <property type="component" value="Unassembled WGS sequence"/>
</dbReference>
<dbReference type="SMART" id="SM00318">
    <property type="entry name" value="SNc"/>
    <property type="match status" value="1"/>
</dbReference>
<protein>
    <submittedName>
        <fullName evidence="3">Nuclease</fullName>
    </submittedName>
</protein>
<feature type="domain" description="TNase-like" evidence="2">
    <location>
        <begin position="49"/>
        <end position="177"/>
    </location>
</feature>
<dbReference type="Pfam" id="PF00565">
    <property type="entry name" value="SNase"/>
    <property type="match status" value="1"/>
</dbReference>
<proteinExistence type="predicted"/>
<dbReference type="InterPro" id="IPR002071">
    <property type="entry name" value="Thermonucl_AS"/>
</dbReference>
<dbReference type="PANTHER" id="PTHR12302:SF26">
    <property type="entry name" value="BLR1266 PROTEIN"/>
    <property type="match status" value="1"/>
</dbReference>
<dbReference type="RefSeq" id="WP_115133218.1">
    <property type="nucleotide sequence ID" value="NZ_UGRS01000001.1"/>
</dbReference>